<dbReference type="RefSeq" id="WP_188634543.1">
    <property type="nucleotide sequence ID" value="NZ_BMKI01000023.1"/>
</dbReference>
<dbReference type="Proteomes" id="UP000630615">
    <property type="component" value="Unassembled WGS sequence"/>
</dbReference>
<gene>
    <name evidence="2" type="ORF">GCM10011573_38570</name>
</gene>
<keyword evidence="3" id="KW-1185">Reference proteome</keyword>
<reference evidence="3" key="1">
    <citation type="journal article" date="2019" name="Int. J. Syst. Evol. Microbiol.">
        <title>The Global Catalogue of Microorganisms (GCM) 10K type strain sequencing project: providing services to taxonomists for standard genome sequencing and annotation.</title>
        <authorList>
            <consortium name="The Broad Institute Genomics Platform"/>
            <consortium name="The Broad Institute Genome Sequencing Center for Infectious Disease"/>
            <person name="Wu L."/>
            <person name="Ma J."/>
        </authorList>
    </citation>
    <scope>NUCLEOTIDE SEQUENCE [LARGE SCALE GENOMIC DNA]</scope>
    <source>
        <strain evidence="3">CGMCC 1.15942</strain>
    </source>
</reference>
<dbReference type="Pfam" id="PF03235">
    <property type="entry name" value="GmrSD_N"/>
    <property type="match status" value="1"/>
</dbReference>
<evidence type="ECO:0000313" key="3">
    <source>
        <dbReference type="Proteomes" id="UP000630615"/>
    </source>
</evidence>
<feature type="domain" description="GmrSD restriction endonucleases N-terminal" evidence="1">
    <location>
        <begin position="26"/>
        <end position="221"/>
    </location>
</feature>
<evidence type="ECO:0000313" key="2">
    <source>
        <dbReference type="EMBL" id="GGD05376.1"/>
    </source>
</evidence>
<evidence type="ECO:0000259" key="1">
    <source>
        <dbReference type="Pfam" id="PF03235"/>
    </source>
</evidence>
<dbReference type="InterPro" id="IPR004919">
    <property type="entry name" value="GmrSD_N"/>
</dbReference>
<organism evidence="2 3">
    <name type="scientific">Enterococcus wangshanyuanii</name>
    <dbReference type="NCBI Taxonomy" id="2005703"/>
    <lineage>
        <taxon>Bacteria</taxon>
        <taxon>Bacillati</taxon>
        <taxon>Bacillota</taxon>
        <taxon>Bacilli</taxon>
        <taxon>Lactobacillales</taxon>
        <taxon>Enterococcaceae</taxon>
        <taxon>Enterococcus</taxon>
    </lineage>
</organism>
<protein>
    <recommendedName>
        <fullName evidence="1">GmrSD restriction endonucleases N-terminal domain-containing protein</fullName>
    </recommendedName>
</protein>
<comment type="caution">
    <text evidence="2">The sequence shown here is derived from an EMBL/GenBank/DDBJ whole genome shotgun (WGS) entry which is preliminary data.</text>
</comment>
<dbReference type="EMBL" id="BMKI01000023">
    <property type="protein sequence ID" value="GGD05376.1"/>
    <property type="molecule type" value="Genomic_DNA"/>
</dbReference>
<proteinExistence type="predicted"/>
<name>A0ABQ1PVT5_9ENTE</name>
<sequence length="393" mass="45579">MVRINNKINVAAAFNPTKKSHQLSIFDMCNNIKDNRITLPLYQRDLSWTLSKSVSLLNYQLFGKAPVAPISINQISDMSTLVPQVSFIDRELIPKEDINTSHQSVVDGQQRLSTNYKAFINHEDFKNIYLDVSAARFKIVTTNYKDQHIPVGILLNQDQNILLKYLEEKNLVNKLYPTLLNVRSKLSSYNYTINIAENLTEDEQIEWFEVLNNAGSRVTALQMSFSKLKLHDFDIYTDYVTPFKELITSYGFDEHFSPFTTNVSYPVASLNPAYEVVMKQSHKSNYAPIPSDTKQSQITNLDITNLRNIIDLSLDSLKQSLEFLTDYDLSDFIDRMDYILYLTGYFAFHQELTNENVNYLIDWVKEIDFTNQSNGARRSIFEELIRDEYESHE</sequence>
<accession>A0ABQ1PVT5</accession>